<sequence>MMTKDEYVAAMKTRLDEWSADLDAWEAKGSEIKEDAREAYQEQLAALRVKREEGAKRLEEMKAASENTWEQVKAESEHVWEAFKDSVNTFKGHYK</sequence>
<keyword evidence="3" id="KW-1185">Reference proteome</keyword>
<dbReference type="AlphaFoldDB" id="A0A4R3MVU1"/>
<feature type="coiled-coil region" evidence="1">
    <location>
        <begin position="8"/>
        <end position="75"/>
    </location>
</feature>
<dbReference type="Proteomes" id="UP000295717">
    <property type="component" value="Unassembled WGS sequence"/>
</dbReference>
<proteinExistence type="predicted"/>
<evidence type="ECO:0000256" key="1">
    <source>
        <dbReference type="SAM" id="Coils"/>
    </source>
</evidence>
<evidence type="ECO:0000313" key="2">
    <source>
        <dbReference type="EMBL" id="TCT19531.1"/>
    </source>
</evidence>
<organism evidence="2 3">
    <name type="scientific">Thiobaca trueperi</name>
    <dbReference type="NCBI Taxonomy" id="127458"/>
    <lineage>
        <taxon>Bacteria</taxon>
        <taxon>Pseudomonadati</taxon>
        <taxon>Pseudomonadota</taxon>
        <taxon>Gammaproteobacteria</taxon>
        <taxon>Chromatiales</taxon>
        <taxon>Chromatiaceae</taxon>
        <taxon>Thiobaca</taxon>
    </lineage>
</organism>
<dbReference type="OrthoDB" id="9813316at2"/>
<reference evidence="2 3" key="1">
    <citation type="submission" date="2019-03" db="EMBL/GenBank/DDBJ databases">
        <title>Genomic Encyclopedia of Type Strains, Phase IV (KMG-IV): sequencing the most valuable type-strain genomes for metagenomic binning, comparative biology and taxonomic classification.</title>
        <authorList>
            <person name="Goeker M."/>
        </authorList>
    </citation>
    <scope>NUCLEOTIDE SEQUENCE [LARGE SCALE GENOMIC DNA]</scope>
    <source>
        <strain evidence="2 3">DSM 13587</strain>
    </source>
</reference>
<comment type="caution">
    <text evidence="2">The sequence shown here is derived from an EMBL/GenBank/DDBJ whole genome shotgun (WGS) entry which is preliminary data.</text>
</comment>
<keyword evidence="1" id="KW-0175">Coiled coil</keyword>
<dbReference type="EMBL" id="SMAO01000008">
    <property type="protein sequence ID" value="TCT19531.1"/>
    <property type="molecule type" value="Genomic_DNA"/>
</dbReference>
<gene>
    <name evidence="2" type="ORF">EDC35_108138</name>
</gene>
<name>A0A4R3MVU1_9GAMM</name>
<accession>A0A4R3MVU1</accession>
<evidence type="ECO:0000313" key="3">
    <source>
        <dbReference type="Proteomes" id="UP000295717"/>
    </source>
</evidence>
<dbReference type="RefSeq" id="WP_132978037.1">
    <property type="nucleotide sequence ID" value="NZ_SMAO01000008.1"/>
</dbReference>
<protein>
    <submittedName>
        <fullName evidence="2">Uncharacterized protein</fullName>
    </submittedName>
</protein>